<comment type="caution">
    <text evidence="2">The sequence shown here is derived from an EMBL/GenBank/DDBJ whole genome shotgun (WGS) entry which is preliminary data.</text>
</comment>
<proteinExistence type="predicted"/>
<dbReference type="AlphaFoldDB" id="A0A4Z0Q2U4"/>
<keyword evidence="1" id="KW-1133">Transmembrane helix</keyword>
<evidence type="ECO:0000256" key="1">
    <source>
        <dbReference type="SAM" id="Phobius"/>
    </source>
</evidence>
<feature type="transmembrane region" description="Helical" evidence="1">
    <location>
        <begin position="74"/>
        <end position="96"/>
    </location>
</feature>
<organism evidence="2 3">
    <name type="scientific">Hymenobacter aquaticus</name>
    <dbReference type="NCBI Taxonomy" id="1867101"/>
    <lineage>
        <taxon>Bacteria</taxon>
        <taxon>Pseudomonadati</taxon>
        <taxon>Bacteroidota</taxon>
        <taxon>Cytophagia</taxon>
        <taxon>Cytophagales</taxon>
        <taxon>Hymenobacteraceae</taxon>
        <taxon>Hymenobacter</taxon>
    </lineage>
</organism>
<evidence type="ECO:0000313" key="3">
    <source>
        <dbReference type="Proteomes" id="UP000297549"/>
    </source>
</evidence>
<feature type="transmembrane region" description="Helical" evidence="1">
    <location>
        <begin position="126"/>
        <end position="147"/>
    </location>
</feature>
<feature type="transmembrane region" description="Helical" evidence="1">
    <location>
        <begin position="225"/>
        <end position="244"/>
    </location>
</feature>
<keyword evidence="3" id="KW-1185">Reference proteome</keyword>
<evidence type="ECO:0000313" key="2">
    <source>
        <dbReference type="EMBL" id="TGE23914.1"/>
    </source>
</evidence>
<feature type="transmembrane region" description="Helical" evidence="1">
    <location>
        <begin position="12"/>
        <end position="34"/>
    </location>
</feature>
<protein>
    <submittedName>
        <fullName evidence="2">Uncharacterized protein</fullName>
    </submittedName>
</protein>
<reference evidence="2 3" key="1">
    <citation type="submission" date="2019-04" db="EMBL/GenBank/DDBJ databases">
        <authorList>
            <person name="Feng G."/>
            <person name="Zhang J."/>
            <person name="Zhu H."/>
        </authorList>
    </citation>
    <scope>NUCLEOTIDE SEQUENCE [LARGE SCALE GENOMIC DNA]</scope>
    <source>
        <strain evidence="2 3">JCM 31653</strain>
    </source>
</reference>
<accession>A0A4Z0Q2U4</accession>
<keyword evidence="1" id="KW-0812">Transmembrane</keyword>
<name>A0A4Z0Q2U4_9BACT</name>
<feature type="transmembrane region" description="Helical" evidence="1">
    <location>
        <begin position="250"/>
        <end position="269"/>
    </location>
</feature>
<keyword evidence="1" id="KW-0472">Membrane</keyword>
<dbReference type="RefSeq" id="WP_135460966.1">
    <property type="nucleotide sequence ID" value="NZ_SRLC01000001.1"/>
</dbReference>
<dbReference type="Proteomes" id="UP000297549">
    <property type="component" value="Unassembled WGS sequence"/>
</dbReference>
<gene>
    <name evidence="2" type="ORF">E5K00_01480</name>
</gene>
<sequence>MGDFLAKFENFIFDILGLALPGLILLVFIVFPAYLFDFDSIYCPEIKSSGFISSLYYLSILFKDEIKFDNMNHIVLFILACYMIGHVVKVLSIILYELMVALFDKGINIVFNNIYYRVRYEFYMDWWFVTGRNFRTTIFYIIIKNFIRFIKNTIKKIFSFKGEKYDLNNEIMNKKSIEIINRKLNMSFPRNWYSTYKLSVIISNQENLKSLAGNYLSKYNLYRSLSFINLVIFVYACLFFSYFSPYLDKGILNIKNYIYTIILVLWFVFNYKYKRYWTLCGNESLVSLFYFLNKEKLKANEIQ</sequence>
<dbReference type="EMBL" id="SRLC01000001">
    <property type="protein sequence ID" value="TGE23914.1"/>
    <property type="molecule type" value="Genomic_DNA"/>
</dbReference>